<keyword evidence="2" id="KW-1133">Transmembrane helix</keyword>
<evidence type="ECO:0008006" key="5">
    <source>
        <dbReference type="Google" id="ProtNLM"/>
    </source>
</evidence>
<name>A0A1Y5SUS9_9RHOB</name>
<evidence type="ECO:0000313" key="3">
    <source>
        <dbReference type="EMBL" id="SLN47458.1"/>
    </source>
</evidence>
<proteinExistence type="predicted"/>
<keyword evidence="2" id="KW-0472">Membrane</keyword>
<dbReference type="RefSeq" id="WP_085878845.1">
    <property type="nucleotide sequence ID" value="NZ_FWFZ01000008.1"/>
</dbReference>
<sequence>MIIRMLAMAGGLAGAAGLSQYPEFAQQYTQRLAGQVTALETVVADFDATAGRSGLSRDAALAQMTGTPFLDDRRTDMTRTIGRYESLGRSQRMLETATPLERLLLPHRMSDPETFAGTWSDFIPALPLSVPGAVAASAGYLGGWLAVGGLLWLIAWPFRRLFGRREDDAPEEDEHAEVTLRPLRSARPVSRDLPPEPPLHRAPRDEPPLRRRLGPAE</sequence>
<dbReference type="OrthoDB" id="193051at2"/>
<accession>A0A1Y5SUS9</accession>
<evidence type="ECO:0000313" key="4">
    <source>
        <dbReference type="Proteomes" id="UP000193900"/>
    </source>
</evidence>
<feature type="region of interest" description="Disordered" evidence="1">
    <location>
        <begin position="167"/>
        <end position="217"/>
    </location>
</feature>
<dbReference type="Proteomes" id="UP000193900">
    <property type="component" value="Unassembled WGS sequence"/>
</dbReference>
<reference evidence="3 4" key="1">
    <citation type="submission" date="2017-03" db="EMBL/GenBank/DDBJ databases">
        <authorList>
            <person name="Afonso C.L."/>
            <person name="Miller P.J."/>
            <person name="Scott M.A."/>
            <person name="Spackman E."/>
            <person name="Goraichik I."/>
            <person name="Dimitrov K.M."/>
            <person name="Suarez D.L."/>
            <person name="Swayne D.E."/>
        </authorList>
    </citation>
    <scope>NUCLEOTIDE SEQUENCE [LARGE SCALE GENOMIC DNA]</scope>
    <source>
        <strain evidence="3 4">CECT 7023</strain>
    </source>
</reference>
<keyword evidence="4" id="KW-1185">Reference proteome</keyword>
<gene>
    <name evidence="3" type="ORF">ROA7023_01996</name>
</gene>
<feature type="compositionally biased region" description="Basic and acidic residues" evidence="1">
    <location>
        <begin position="189"/>
        <end position="209"/>
    </location>
</feature>
<dbReference type="AlphaFoldDB" id="A0A1Y5SUS9"/>
<evidence type="ECO:0000256" key="1">
    <source>
        <dbReference type="SAM" id="MobiDB-lite"/>
    </source>
</evidence>
<evidence type="ECO:0000256" key="2">
    <source>
        <dbReference type="SAM" id="Phobius"/>
    </source>
</evidence>
<dbReference type="InterPro" id="IPR022584">
    <property type="entry name" value="DUF2937"/>
</dbReference>
<feature type="transmembrane region" description="Helical" evidence="2">
    <location>
        <begin position="134"/>
        <end position="155"/>
    </location>
</feature>
<dbReference type="EMBL" id="FWFZ01000008">
    <property type="protein sequence ID" value="SLN47458.1"/>
    <property type="molecule type" value="Genomic_DNA"/>
</dbReference>
<keyword evidence="2" id="KW-0812">Transmembrane</keyword>
<dbReference type="Pfam" id="PF11157">
    <property type="entry name" value="DUF2937"/>
    <property type="match status" value="1"/>
</dbReference>
<protein>
    <recommendedName>
        <fullName evidence="5">DUF2937 domain-containing protein</fullName>
    </recommendedName>
</protein>
<organism evidence="3 4">
    <name type="scientific">Roseisalinus antarcticus</name>
    <dbReference type="NCBI Taxonomy" id="254357"/>
    <lineage>
        <taxon>Bacteria</taxon>
        <taxon>Pseudomonadati</taxon>
        <taxon>Pseudomonadota</taxon>
        <taxon>Alphaproteobacteria</taxon>
        <taxon>Rhodobacterales</taxon>
        <taxon>Roseobacteraceae</taxon>
        <taxon>Roseisalinus</taxon>
    </lineage>
</organism>